<dbReference type="Proteomes" id="UP000181980">
    <property type="component" value="Unassembled WGS sequence"/>
</dbReference>
<proteinExistence type="predicted"/>
<dbReference type="AlphaFoldDB" id="A0A1H5PYC3"/>
<evidence type="ECO:0000313" key="3">
    <source>
        <dbReference type="Proteomes" id="UP000181980"/>
    </source>
</evidence>
<accession>A0A1H5PYC3</accession>
<dbReference type="EMBL" id="FNUC01000004">
    <property type="protein sequence ID" value="SEF18191.1"/>
    <property type="molecule type" value="Genomic_DNA"/>
</dbReference>
<reference evidence="3" key="1">
    <citation type="submission" date="2016-10" db="EMBL/GenBank/DDBJ databases">
        <authorList>
            <person name="Varghese N."/>
            <person name="Submissions S."/>
        </authorList>
    </citation>
    <scope>NUCLEOTIDE SEQUENCE [LARGE SCALE GENOMIC DNA]</scope>
    <source>
        <strain evidence="3">DSM 45237</strain>
    </source>
</reference>
<evidence type="ECO:0008006" key="4">
    <source>
        <dbReference type="Google" id="ProtNLM"/>
    </source>
</evidence>
<gene>
    <name evidence="2" type="ORF">SAMN04488561_6276</name>
</gene>
<feature type="transmembrane region" description="Helical" evidence="1">
    <location>
        <begin position="46"/>
        <end position="64"/>
    </location>
</feature>
<keyword evidence="1" id="KW-0472">Membrane</keyword>
<evidence type="ECO:0000313" key="2">
    <source>
        <dbReference type="EMBL" id="SEF18191.1"/>
    </source>
</evidence>
<evidence type="ECO:0000256" key="1">
    <source>
        <dbReference type="SAM" id="Phobius"/>
    </source>
</evidence>
<protein>
    <recommendedName>
        <fullName evidence="4">F0F1-ATPase subunit Ca2+/Mg2+ transporter</fullName>
    </recommendedName>
</protein>
<feature type="transmembrane region" description="Helical" evidence="1">
    <location>
        <begin position="20"/>
        <end position="39"/>
    </location>
</feature>
<keyword evidence="1" id="KW-1133">Transmembrane helix</keyword>
<sequence>MSPDGPEDTRRADQNGAWDAFALVVSGVAVWGGVGWLVSEWLNSRLPLVLGLLVGMGASLYLVWVRYGKP</sequence>
<organism evidence="2 3">
    <name type="scientific">Jiangella alba</name>
    <dbReference type="NCBI Taxonomy" id="561176"/>
    <lineage>
        <taxon>Bacteria</taxon>
        <taxon>Bacillati</taxon>
        <taxon>Actinomycetota</taxon>
        <taxon>Actinomycetes</taxon>
        <taxon>Jiangellales</taxon>
        <taxon>Jiangellaceae</taxon>
        <taxon>Jiangella</taxon>
    </lineage>
</organism>
<name>A0A1H5PYC3_9ACTN</name>
<dbReference type="STRING" id="561176.SAMN04488561_6276"/>
<keyword evidence="1" id="KW-0812">Transmembrane</keyword>
<keyword evidence="3" id="KW-1185">Reference proteome</keyword>